<keyword evidence="2 5" id="KW-0813">Transport</keyword>
<dbReference type="EMBL" id="CP024847">
    <property type="protein sequence ID" value="AUR51992.1"/>
    <property type="molecule type" value="Genomic_DNA"/>
</dbReference>
<comment type="subcellular location">
    <subcellularLocation>
        <location evidence="1 5">Periplasm</location>
    </subcellularLocation>
</comment>
<dbReference type="GO" id="GO:0042597">
    <property type="term" value="C:periplasmic space"/>
    <property type="evidence" value="ECO:0007669"/>
    <property type="project" value="UniProtKB-SubCell"/>
</dbReference>
<proteinExistence type="inferred from homology"/>
<dbReference type="PRINTS" id="PR00909">
    <property type="entry name" value="SPERMDNBNDNG"/>
</dbReference>
<comment type="similarity">
    <text evidence="5">Belongs to the bacterial solute-binding protein PotD/PotF family.</text>
</comment>
<dbReference type="PANTHER" id="PTHR30222:SF17">
    <property type="entry name" value="SPERMIDINE_PUTRESCINE-BINDING PERIPLASMIC PROTEIN"/>
    <property type="match status" value="1"/>
</dbReference>
<dbReference type="SUPFAM" id="SSF53850">
    <property type="entry name" value="Periplasmic binding protein-like II"/>
    <property type="match status" value="1"/>
</dbReference>
<keyword evidence="4 5" id="KW-0574">Periplasm</keyword>
<feature type="binding site" evidence="6">
    <location>
        <position position="121"/>
    </location>
    <ligand>
        <name>spermidine</name>
        <dbReference type="ChEBI" id="CHEBI:57834"/>
    </ligand>
</feature>
<evidence type="ECO:0000256" key="1">
    <source>
        <dbReference type="ARBA" id="ARBA00004418"/>
    </source>
</evidence>
<gene>
    <name evidence="7" type="ORF">CUN60_06660</name>
</gene>
<dbReference type="InterPro" id="IPR001188">
    <property type="entry name" value="Sperm_putr-bd"/>
</dbReference>
<evidence type="ECO:0000313" key="8">
    <source>
        <dbReference type="Proteomes" id="UP000236655"/>
    </source>
</evidence>
<organism evidence="7 8">
    <name type="scientific">Aquella oligotrophica</name>
    <dbReference type="NCBI Taxonomy" id="2067065"/>
    <lineage>
        <taxon>Bacteria</taxon>
        <taxon>Pseudomonadati</taxon>
        <taxon>Pseudomonadota</taxon>
        <taxon>Betaproteobacteria</taxon>
        <taxon>Neisseriales</taxon>
        <taxon>Neisseriaceae</taxon>
        <taxon>Aquella</taxon>
    </lineage>
</organism>
<evidence type="ECO:0000256" key="3">
    <source>
        <dbReference type="ARBA" id="ARBA00022729"/>
    </source>
</evidence>
<dbReference type="InterPro" id="IPR006059">
    <property type="entry name" value="SBP"/>
</dbReference>
<sequence length="394" mass="45255">MTILNQIRNTGRRQASPSTTIKQEAWQRPKMMNLFEYILINCLRKARFIFALVVLNNNVFAKDCILNIYIAANYLANDTANSFKSKYDCRVEQNFFNENDEMLAKMAAGASGYDIIVPTSYAVDSLIRMGKLEKLDETRLPNLKNIDPQFLNPPYDNGNQYSVPYAYDNVMLAYNKDIFKRLGIKADSWAIIFDPKYLKLLKGKITVLNSQRNVFAAALLYLGKDPNSTKRKDLDAARNLIERAKPYWAKFDSDTYYRSLLRGNIWVAMSYSVDIFKTIADQKLAGQPVTIEAELQREGNMYELDNLVIPKTAENIDKVYTLINYLLEPSSAIELSAATGASIMNLPALKNINPELKQIDWIYPKNMTKMHSFKNYDPKTRVYVNEVWLELQLS</sequence>
<name>A0A2I7N6C9_9NEIS</name>
<dbReference type="GO" id="GO:0015846">
    <property type="term" value="P:polyamine transport"/>
    <property type="evidence" value="ECO:0007669"/>
    <property type="project" value="InterPro"/>
</dbReference>
<comment type="function">
    <text evidence="5">Required for the activity of the bacterial periplasmic transport system of putrescine.</text>
</comment>
<reference evidence="8" key="1">
    <citation type="submission" date="2017-11" db="EMBL/GenBank/DDBJ databases">
        <authorList>
            <person name="Chan K.G."/>
            <person name="Lee L.S."/>
        </authorList>
    </citation>
    <scope>NUCLEOTIDE SEQUENCE [LARGE SCALE GENOMIC DNA]</scope>
    <source>
        <strain evidence="8">DSM 100970</strain>
    </source>
</reference>
<dbReference type="CDD" id="cd13590">
    <property type="entry name" value="PBP2_PotD_PotF_like"/>
    <property type="match status" value="1"/>
</dbReference>
<keyword evidence="3" id="KW-0732">Signal</keyword>
<evidence type="ECO:0000256" key="6">
    <source>
        <dbReference type="PIRSR" id="PIRSR019574-1"/>
    </source>
</evidence>
<evidence type="ECO:0000313" key="7">
    <source>
        <dbReference type="EMBL" id="AUR51992.1"/>
    </source>
</evidence>
<evidence type="ECO:0000256" key="5">
    <source>
        <dbReference type="PIRNR" id="PIRNR019574"/>
    </source>
</evidence>
<keyword evidence="8" id="KW-1185">Reference proteome</keyword>
<dbReference type="PIRSF" id="PIRSF019574">
    <property type="entry name" value="Periplasmic_polyamine_BP"/>
    <property type="match status" value="1"/>
</dbReference>
<dbReference type="GO" id="GO:0019808">
    <property type="term" value="F:polyamine binding"/>
    <property type="evidence" value="ECO:0007669"/>
    <property type="project" value="InterPro"/>
</dbReference>
<dbReference type="KEGG" id="nba:CUN60_06660"/>
<dbReference type="AlphaFoldDB" id="A0A2I7N6C9"/>
<evidence type="ECO:0000256" key="4">
    <source>
        <dbReference type="ARBA" id="ARBA00022764"/>
    </source>
</evidence>
<protein>
    <recommendedName>
        <fullName evidence="5">Putrescine-binding periplasmic protein</fullName>
    </recommendedName>
</protein>
<evidence type="ECO:0000256" key="2">
    <source>
        <dbReference type="ARBA" id="ARBA00022448"/>
    </source>
</evidence>
<dbReference type="PANTHER" id="PTHR30222">
    <property type="entry name" value="SPERMIDINE/PUTRESCINE-BINDING PERIPLASMIC PROTEIN"/>
    <property type="match status" value="1"/>
</dbReference>
<accession>A0A2I7N6C9</accession>
<dbReference type="Pfam" id="PF13416">
    <property type="entry name" value="SBP_bac_8"/>
    <property type="match status" value="1"/>
</dbReference>
<dbReference type="Proteomes" id="UP000236655">
    <property type="component" value="Chromosome"/>
</dbReference>
<dbReference type="Gene3D" id="3.40.190.10">
    <property type="entry name" value="Periplasmic binding protein-like II"/>
    <property type="match status" value="2"/>
</dbReference>